<gene>
    <name evidence="2" type="ORF">CLV52_0945</name>
</gene>
<reference evidence="2 3" key="1">
    <citation type="submission" date="2019-03" db="EMBL/GenBank/DDBJ databases">
        <title>Genomic Encyclopedia of Archaeal and Bacterial Type Strains, Phase II (KMG-II): from individual species to whole genera.</title>
        <authorList>
            <person name="Goeker M."/>
        </authorList>
    </citation>
    <scope>NUCLEOTIDE SEQUENCE [LARGE SCALE GENOMIC DNA]</scope>
    <source>
        <strain evidence="2 3">DSM 24782</strain>
    </source>
</reference>
<keyword evidence="1" id="KW-1133">Transmembrane helix</keyword>
<dbReference type="Proteomes" id="UP000295344">
    <property type="component" value="Unassembled WGS sequence"/>
</dbReference>
<dbReference type="AlphaFoldDB" id="A0A4R7FRD2"/>
<evidence type="ECO:0000313" key="2">
    <source>
        <dbReference type="EMBL" id="TDS80385.1"/>
    </source>
</evidence>
<keyword evidence="1" id="KW-0472">Membrane</keyword>
<organism evidence="2 3">
    <name type="scientific">Amnibacterium kyonggiense</name>
    <dbReference type="NCBI Taxonomy" id="595671"/>
    <lineage>
        <taxon>Bacteria</taxon>
        <taxon>Bacillati</taxon>
        <taxon>Actinomycetota</taxon>
        <taxon>Actinomycetes</taxon>
        <taxon>Micrococcales</taxon>
        <taxon>Microbacteriaceae</taxon>
        <taxon>Amnibacterium</taxon>
    </lineage>
</organism>
<protein>
    <submittedName>
        <fullName evidence="2">Uncharacterized protein</fullName>
    </submittedName>
</protein>
<keyword evidence="1" id="KW-0812">Transmembrane</keyword>
<keyword evidence="3" id="KW-1185">Reference proteome</keyword>
<dbReference type="RefSeq" id="WP_133765111.1">
    <property type="nucleotide sequence ID" value="NZ_BAAARP010000001.1"/>
</dbReference>
<dbReference type="OrthoDB" id="5119263at2"/>
<sequence>MPAARVAVVAVWVLTLVGVVLIDVFVPDVHALSWLALALPLAIVAGIVGQLAVAEQRGFVTRLAATASGSFVIVLVGALVALTV</sequence>
<feature type="transmembrane region" description="Helical" evidence="1">
    <location>
        <begin position="32"/>
        <end position="53"/>
    </location>
</feature>
<comment type="caution">
    <text evidence="2">The sequence shown here is derived from an EMBL/GenBank/DDBJ whole genome shotgun (WGS) entry which is preliminary data.</text>
</comment>
<evidence type="ECO:0000256" key="1">
    <source>
        <dbReference type="SAM" id="Phobius"/>
    </source>
</evidence>
<feature type="transmembrane region" description="Helical" evidence="1">
    <location>
        <begin position="60"/>
        <end position="82"/>
    </location>
</feature>
<name>A0A4R7FRD2_9MICO</name>
<proteinExistence type="predicted"/>
<evidence type="ECO:0000313" key="3">
    <source>
        <dbReference type="Proteomes" id="UP000295344"/>
    </source>
</evidence>
<dbReference type="EMBL" id="SOAM01000001">
    <property type="protein sequence ID" value="TDS80385.1"/>
    <property type="molecule type" value="Genomic_DNA"/>
</dbReference>
<accession>A0A4R7FRD2</accession>